<evidence type="ECO:0000256" key="22">
    <source>
        <dbReference type="ARBA" id="ARBA00032743"/>
    </source>
</evidence>
<evidence type="ECO:0000256" key="7">
    <source>
        <dbReference type="ARBA" id="ARBA00019373"/>
    </source>
</evidence>
<evidence type="ECO:0000256" key="13">
    <source>
        <dbReference type="ARBA" id="ARBA00022989"/>
    </source>
</evidence>
<feature type="transmembrane region" description="Helical" evidence="24">
    <location>
        <begin position="231"/>
        <end position="250"/>
    </location>
</feature>
<dbReference type="EMBL" id="DVOG01000133">
    <property type="protein sequence ID" value="HIV04517.1"/>
    <property type="molecule type" value="Genomic_DNA"/>
</dbReference>
<dbReference type="Proteomes" id="UP000886812">
    <property type="component" value="Unassembled WGS sequence"/>
</dbReference>
<evidence type="ECO:0000256" key="12">
    <source>
        <dbReference type="ARBA" id="ARBA00022695"/>
    </source>
</evidence>
<feature type="transmembrane region" description="Helical" evidence="24">
    <location>
        <begin position="189"/>
        <end position="210"/>
    </location>
</feature>
<keyword evidence="13 24" id="KW-1133">Transmembrane helix</keyword>
<evidence type="ECO:0000256" key="11">
    <source>
        <dbReference type="ARBA" id="ARBA00022692"/>
    </source>
</evidence>
<evidence type="ECO:0000256" key="8">
    <source>
        <dbReference type="ARBA" id="ARBA00022475"/>
    </source>
</evidence>
<keyword evidence="16" id="KW-0594">Phospholipid biosynthesis</keyword>
<keyword evidence="9" id="KW-0444">Lipid biosynthesis</keyword>
<dbReference type="PANTHER" id="PTHR46382">
    <property type="entry name" value="PHOSPHATIDATE CYTIDYLYLTRANSFERASE"/>
    <property type="match status" value="1"/>
</dbReference>
<evidence type="ECO:0000256" key="17">
    <source>
        <dbReference type="ARBA" id="ARBA00023264"/>
    </source>
</evidence>
<protein>
    <recommendedName>
        <fullName evidence="7">Phosphatidate cytidylyltransferase</fullName>
        <ecNumber evidence="6">2.7.7.41</ecNumber>
    </recommendedName>
    <alternativeName>
        <fullName evidence="20">CDP-DAG synthase</fullName>
    </alternativeName>
    <alternativeName>
        <fullName evidence="22">CDP-DG synthase</fullName>
    </alternativeName>
    <alternativeName>
        <fullName evidence="18">CDP-diacylglycerol synthase</fullName>
    </alternativeName>
    <alternativeName>
        <fullName evidence="21">CDP-diglyceride pyrophosphorylase</fullName>
    </alternativeName>
    <alternativeName>
        <fullName evidence="23">CDP-diglyceride synthase</fullName>
    </alternativeName>
    <alternativeName>
        <fullName evidence="19">CTP:phosphatidate cytidylyltransferase</fullName>
    </alternativeName>
</protein>
<comment type="similarity">
    <text evidence="5">Belongs to the CDS family.</text>
</comment>
<evidence type="ECO:0000256" key="14">
    <source>
        <dbReference type="ARBA" id="ARBA00023098"/>
    </source>
</evidence>
<evidence type="ECO:0000256" key="10">
    <source>
        <dbReference type="ARBA" id="ARBA00022679"/>
    </source>
</evidence>
<comment type="pathway">
    <text evidence="4">Lipid metabolism.</text>
</comment>
<evidence type="ECO:0000256" key="5">
    <source>
        <dbReference type="ARBA" id="ARBA00010185"/>
    </source>
</evidence>
<comment type="caution">
    <text evidence="25">The sequence shown here is derived from an EMBL/GenBank/DDBJ whole genome shotgun (WGS) entry which is preliminary data.</text>
</comment>
<evidence type="ECO:0000256" key="18">
    <source>
        <dbReference type="ARBA" id="ARBA00029893"/>
    </source>
</evidence>
<evidence type="ECO:0000256" key="16">
    <source>
        <dbReference type="ARBA" id="ARBA00023209"/>
    </source>
</evidence>
<evidence type="ECO:0000256" key="21">
    <source>
        <dbReference type="ARBA" id="ARBA00032396"/>
    </source>
</evidence>
<dbReference type="AlphaFoldDB" id="A0A9D1NJU1"/>
<feature type="transmembrane region" description="Helical" evidence="24">
    <location>
        <begin position="262"/>
        <end position="281"/>
    </location>
</feature>
<evidence type="ECO:0000256" key="23">
    <source>
        <dbReference type="ARBA" id="ARBA00033406"/>
    </source>
</evidence>
<dbReference type="EC" id="2.7.7.41" evidence="6"/>
<dbReference type="GO" id="GO:0016024">
    <property type="term" value="P:CDP-diacylglycerol biosynthetic process"/>
    <property type="evidence" value="ECO:0007669"/>
    <property type="project" value="TreeGrafter"/>
</dbReference>
<keyword evidence="10" id="KW-0808">Transferase</keyword>
<reference evidence="25" key="1">
    <citation type="submission" date="2020-10" db="EMBL/GenBank/DDBJ databases">
        <authorList>
            <person name="Gilroy R."/>
        </authorList>
    </citation>
    <scope>NUCLEOTIDE SEQUENCE</scope>
    <source>
        <strain evidence="25">10669</strain>
    </source>
</reference>
<evidence type="ECO:0000256" key="15">
    <source>
        <dbReference type="ARBA" id="ARBA00023136"/>
    </source>
</evidence>
<keyword evidence="15 24" id="KW-0472">Membrane</keyword>
<sequence length="332" mass="35011">MGGSQKDSGGNVERIFLFAGEGKTLYLFPVMNLRTLFLKVSLYFSSHSFARRCVSTVFLISLLFCSVYFGGVYGAIGLMTLVSVLALYEFYKLAEHMGGRPRTVMGLVLGAALPILLFYSAETDPEEARRSVPALLGAAGAIFALGLLLLAKRKIPAWAKAFSTVFGLLYIPLAVSFYALLAGIFGMDGVWLCVWIVLAAKFTDIGGLVIGCRFGKRKLAPNVSPNKTWEGVAGGVVFSVLGSAGLAWALGHFGAWSASFPGFSPLLAALCAVPVAGTSVVSDLVESAFKRIAGDKDSGATIPGIGGALDLLDSLIFVAPVGYALAEFCIFS</sequence>
<reference evidence="25" key="2">
    <citation type="journal article" date="2021" name="PeerJ">
        <title>Extensive microbial diversity within the chicken gut microbiome revealed by metagenomics and culture.</title>
        <authorList>
            <person name="Gilroy R."/>
            <person name="Ravi A."/>
            <person name="Getino M."/>
            <person name="Pursley I."/>
            <person name="Horton D.L."/>
            <person name="Alikhan N.F."/>
            <person name="Baker D."/>
            <person name="Gharbi K."/>
            <person name="Hall N."/>
            <person name="Watson M."/>
            <person name="Adriaenssens E.M."/>
            <person name="Foster-Nyarko E."/>
            <person name="Jarju S."/>
            <person name="Secka A."/>
            <person name="Antonio M."/>
            <person name="Oren A."/>
            <person name="Chaudhuri R.R."/>
            <person name="La Ragione R."/>
            <person name="Hildebrand F."/>
            <person name="Pallen M.J."/>
        </authorList>
    </citation>
    <scope>NUCLEOTIDE SEQUENCE</scope>
    <source>
        <strain evidence="25">10669</strain>
    </source>
</reference>
<keyword evidence="14" id="KW-0443">Lipid metabolism</keyword>
<feature type="transmembrane region" description="Helical" evidence="24">
    <location>
        <begin position="103"/>
        <end position="120"/>
    </location>
</feature>
<feature type="transmembrane region" description="Helical" evidence="24">
    <location>
        <begin position="132"/>
        <end position="150"/>
    </location>
</feature>
<evidence type="ECO:0000256" key="3">
    <source>
        <dbReference type="ARBA" id="ARBA00005119"/>
    </source>
</evidence>
<keyword evidence="12 25" id="KW-0548">Nucleotidyltransferase</keyword>
<feature type="transmembrane region" description="Helical" evidence="24">
    <location>
        <begin position="75"/>
        <end position="91"/>
    </location>
</feature>
<evidence type="ECO:0000256" key="1">
    <source>
        <dbReference type="ARBA" id="ARBA00001698"/>
    </source>
</evidence>
<dbReference type="GO" id="GO:0005886">
    <property type="term" value="C:plasma membrane"/>
    <property type="evidence" value="ECO:0007669"/>
    <property type="project" value="UniProtKB-SubCell"/>
</dbReference>
<accession>A0A9D1NJU1</accession>
<evidence type="ECO:0000256" key="24">
    <source>
        <dbReference type="SAM" id="Phobius"/>
    </source>
</evidence>
<evidence type="ECO:0000256" key="4">
    <source>
        <dbReference type="ARBA" id="ARBA00005189"/>
    </source>
</evidence>
<keyword evidence="8" id="KW-1003">Cell membrane</keyword>
<evidence type="ECO:0000256" key="9">
    <source>
        <dbReference type="ARBA" id="ARBA00022516"/>
    </source>
</evidence>
<comment type="subcellular location">
    <subcellularLocation>
        <location evidence="2">Cell membrane</location>
        <topology evidence="2">Multi-pass membrane protein</topology>
    </subcellularLocation>
</comment>
<dbReference type="PANTHER" id="PTHR46382:SF1">
    <property type="entry name" value="PHOSPHATIDATE CYTIDYLYLTRANSFERASE"/>
    <property type="match status" value="1"/>
</dbReference>
<evidence type="ECO:0000256" key="20">
    <source>
        <dbReference type="ARBA" id="ARBA00032253"/>
    </source>
</evidence>
<dbReference type="GO" id="GO:0004605">
    <property type="term" value="F:phosphatidate cytidylyltransferase activity"/>
    <property type="evidence" value="ECO:0007669"/>
    <property type="project" value="UniProtKB-EC"/>
</dbReference>
<keyword evidence="17" id="KW-1208">Phospholipid metabolism</keyword>
<comment type="pathway">
    <text evidence="3">Phospholipid metabolism; CDP-diacylglycerol biosynthesis; CDP-diacylglycerol from sn-glycerol 3-phosphate: step 3/3.</text>
</comment>
<evidence type="ECO:0000256" key="6">
    <source>
        <dbReference type="ARBA" id="ARBA00012487"/>
    </source>
</evidence>
<feature type="transmembrane region" description="Helical" evidence="24">
    <location>
        <begin position="162"/>
        <end position="183"/>
    </location>
</feature>
<evidence type="ECO:0000313" key="26">
    <source>
        <dbReference type="Proteomes" id="UP000886812"/>
    </source>
</evidence>
<evidence type="ECO:0000256" key="19">
    <source>
        <dbReference type="ARBA" id="ARBA00031825"/>
    </source>
</evidence>
<keyword evidence="11 24" id="KW-0812">Transmembrane</keyword>
<comment type="catalytic activity">
    <reaction evidence="1">
        <text>a 1,2-diacyl-sn-glycero-3-phosphate + CTP + H(+) = a CDP-1,2-diacyl-sn-glycerol + diphosphate</text>
        <dbReference type="Rhea" id="RHEA:16229"/>
        <dbReference type="ChEBI" id="CHEBI:15378"/>
        <dbReference type="ChEBI" id="CHEBI:33019"/>
        <dbReference type="ChEBI" id="CHEBI:37563"/>
        <dbReference type="ChEBI" id="CHEBI:58332"/>
        <dbReference type="ChEBI" id="CHEBI:58608"/>
        <dbReference type="EC" id="2.7.7.41"/>
    </reaction>
</comment>
<dbReference type="Pfam" id="PF01148">
    <property type="entry name" value="CTP_transf_1"/>
    <property type="match status" value="1"/>
</dbReference>
<evidence type="ECO:0000256" key="2">
    <source>
        <dbReference type="ARBA" id="ARBA00004651"/>
    </source>
</evidence>
<name>A0A9D1NJU1_9BACT</name>
<proteinExistence type="inferred from homology"/>
<evidence type="ECO:0000313" key="25">
    <source>
        <dbReference type="EMBL" id="HIV04517.1"/>
    </source>
</evidence>
<organism evidence="25 26">
    <name type="scientific">Candidatus Spyradosoma merdigallinarum</name>
    <dbReference type="NCBI Taxonomy" id="2840950"/>
    <lineage>
        <taxon>Bacteria</taxon>
        <taxon>Pseudomonadati</taxon>
        <taxon>Verrucomicrobiota</taxon>
        <taxon>Opitutia</taxon>
        <taxon>Opitutia incertae sedis</taxon>
        <taxon>Candidatus Spyradosoma</taxon>
    </lineage>
</organism>
<gene>
    <name evidence="25" type="ORF">IAC75_05140</name>
</gene>